<proteinExistence type="predicted"/>
<dbReference type="Proteomes" id="UP001190452">
    <property type="component" value="Unassembled WGS sequence"/>
</dbReference>
<gene>
    <name evidence="1" type="ORF">R77569_04963</name>
</gene>
<evidence type="ECO:0000313" key="2">
    <source>
        <dbReference type="Proteomes" id="UP001190452"/>
    </source>
</evidence>
<dbReference type="EMBL" id="CAUDKV010000042">
    <property type="protein sequence ID" value="CAJ0899721.1"/>
    <property type="molecule type" value="Genomic_DNA"/>
</dbReference>
<accession>A0ABM9L333</accession>
<keyword evidence="2" id="KW-1185">Reference proteome</keyword>
<reference evidence="1 2" key="1">
    <citation type="submission" date="2023-07" db="EMBL/GenBank/DDBJ databases">
        <authorList>
            <person name="Peeters C."/>
        </authorList>
    </citation>
    <scope>NUCLEOTIDE SEQUENCE [LARGE SCALE GENOMIC DNA]</scope>
    <source>
        <strain evidence="1 2">R-77569</strain>
    </source>
</reference>
<protein>
    <submittedName>
        <fullName evidence="1">Uncharacterized protein</fullName>
    </submittedName>
</protein>
<evidence type="ECO:0000313" key="1">
    <source>
        <dbReference type="EMBL" id="CAJ0899721.1"/>
    </source>
</evidence>
<organism evidence="1 2">
    <name type="scientific">Ralstonia mannitolilytica</name>
    <dbReference type="NCBI Taxonomy" id="105219"/>
    <lineage>
        <taxon>Bacteria</taxon>
        <taxon>Pseudomonadati</taxon>
        <taxon>Pseudomonadota</taxon>
        <taxon>Betaproteobacteria</taxon>
        <taxon>Burkholderiales</taxon>
        <taxon>Burkholderiaceae</taxon>
        <taxon>Ralstonia</taxon>
    </lineage>
</organism>
<comment type="caution">
    <text evidence="1">The sequence shown here is derived from an EMBL/GenBank/DDBJ whole genome shotgun (WGS) entry which is preliminary data.</text>
</comment>
<sequence>MRHAGVAKNLADCQAKLACAAEDDVVSISRCLRSDLDFFCLGWLNDAACAAQEPGKYIVVANQ</sequence>
<name>A0ABM9L333_9RALS</name>